<evidence type="ECO:0000313" key="5">
    <source>
        <dbReference type="Proteomes" id="UP000574761"/>
    </source>
</evidence>
<dbReference type="AlphaFoldDB" id="A0A7W6DI95"/>
<evidence type="ECO:0000259" key="3">
    <source>
        <dbReference type="Pfam" id="PF06863"/>
    </source>
</evidence>
<dbReference type="RefSeq" id="WP_183808468.1">
    <property type="nucleotide sequence ID" value="NZ_JACIEE010000021.1"/>
</dbReference>
<dbReference type="InterPro" id="IPR010621">
    <property type="entry name" value="DUF1214"/>
</dbReference>
<feature type="domain" description="DUF1254" evidence="3">
    <location>
        <begin position="96"/>
        <end position="204"/>
    </location>
</feature>
<dbReference type="SUPFAM" id="SSF160935">
    <property type="entry name" value="VPA0735-like"/>
    <property type="match status" value="1"/>
</dbReference>
<dbReference type="PANTHER" id="PTHR36509">
    <property type="entry name" value="BLL3101 PROTEIN"/>
    <property type="match status" value="1"/>
</dbReference>
<keyword evidence="1" id="KW-0732">Signal</keyword>
<dbReference type="EMBL" id="JACIEE010000021">
    <property type="protein sequence ID" value="MBB3980338.1"/>
    <property type="molecule type" value="Genomic_DNA"/>
</dbReference>
<organism evidence="4 5">
    <name type="scientific">Mycoplana azooxidifex</name>
    <dbReference type="NCBI Taxonomy" id="1636188"/>
    <lineage>
        <taxon>Bacteria</taxon>
        <taxon>Pseudomonadati</taxon>
        <taxon>Pseudomonadota</taxon>
        <taxon>Alphaproteobacteria</taxon>
        <taxon>Hyphomicrobiales</taxon>
        <taxon>Rhizobiaceae</taxon>
        <taxon>Mycoplana</taxon>
    </lineage>
</organism>
<feature type="signal peptide" evidence="1">
    <location>
        <begin position="1"/>
        <end position="22"/>
    </location>
</feature>
<dbReference type="Gene3D" id="2.60.40.1610">
    <property type="entry name" value="Domain of unknown function DUF1254"/>
    <property type="match status" value="1"/>
</dbReference>
<proteinExistence type="predicted"/>
<dbReference type="Proteomes" id="UP000574761">
    <property type="component" value="Unassembled WGS sequence"/>
</dbReference>
<comment type="caution">
    <text evidence="4">The sequence shown here is derived from an EMBL/GenBank/DDBJ whole genome shotgun (WGS) entry which is preliminary data.</text>
</comment>
<name>A0A7W6DI95_9HYPH</name>
<dbReference type="PANTHER" id="PTHR36509:SF3">
    <property type="entry name" value="SIGNAL PEPTIDE PROTEIN"/>
    <property type="match status" value="1"/>
</dbReference>
<evidence type="ECO:0000313" key="4">
    <source>
        <dbReference type="EMBL" id="MBB3980338.1"/>
    </source>
</evidence>
<dbReference type="Pfam" id="PF06742">
    <property type="entry name" value="DUF1214"/>
    <property type="match status" value="1"/>
</dbReference>
<dbReference type="Pfam" id="PF06863">
    <property type="entry name" value="DUF1254"/>
    <property type="match status" value="1"/>
</dbReference>
<protein>
    <recommendedName>
        <fullName evidence="6">DUF1254 domain-containing protein</fullName>
    </recommendedName>
</protein>
<sequence>MTSAHYTIGLLAACAITVSSWAGSSAAQDYEFKGGYPTAATVRKASDETDLNRAIHAYRFFYPTASSAAIFREMKRLGVQPNKVFGYMDTQPRHVGFTLNSDTPYGGMLLDLNVGPLVIEIPPGPLLGAVLDINQRWIADMGVPGPDGGKGGKHLLLPPGYEGDIPDGYHVARATSFQVIAGMRALPEAGDVQGAIERLQTIKVHPLDTGTKWTAPTWIDQTPMPQDQTPTKIEDKLEYWQMLHEIVNAEPPLQDERTHYGDLAALGIVKGQPFNPDERMKGILEQAAKQGSAQMRVESFADQRPDRMVWPDRQWQWAALRFENGTWDTADYRDTHAADKWFYQAIATSPAMFRRDPAAGSLYWLGLHDRGGDYLDGGKSYKLSVPLPVPNRLFWSVTVYDAETRSQIQTDQAKAALRSLFELKNLTGESVDLYFGPEAPAGHEDRWIKTTPGKGWFVYFRIYGPQPSAFDGTWKPGDFELSE</sequence>
<keyword evidence="5" id="KW-1185">Reference proteome</keyword>
<evidence type="ECO:0000259" key="2">
    <source>
        <dbReference type="Pfam" id="PF06742"/>
    </source>
</evidence>
<dbReference type="Gene3D" id="2.60.120.600">
    <property type="entry name" value="Domain of unknown function DUF1214, C-terminal domain"/>
    <property type="match status" value="1"/>
</dbReference>
<reference evidence="4 5" key="1">
    <citation type="submission" date="2020-08" db="EMBL/GenBank/DDBJ databases">
        <title>Genomic Encyclopedia of Type Strains, Phase IV (KMG-IV): sequencing the most valuable type-strain genomes for metagenomic binning, comparative biology and taxonomic classification.</title>
        <authorList>
            <person name="Goeker M."/>
        </authorList>
    </citation>
    <scope>NUCLEOTIDE SEQUENCE [LARGE SCALE GENOMIC DNA]</scope>
    <source>
        <strain evidence="4 5">DSM 100211</strain>
    </source>
</reference>
<feature type="domain" description="DUF1214" evidence="2">
    <location>
        <begin position="361"/>
        <end position="466"/>
    </location>
</feature>
<accession>A0A7W6DI95</accession>
<dbReference type="Gene3D" id="1.10.3360.10">
    <property type="entry name" value="VPA0735-like domain"/>
    <property type="match status" value="1"/>
</dbReference>
<feature type="chain" id="PRO_5030996490" description="DUF1254 domain-containing protein" evidence="1">
    <location>
        <begin position="23"/>
        <end position="483"/>
    </location>
</feature>
<dbReference type="InterPro" id="IPR010679">
    <property type="entry name" value="DUF1254"/>
</dbReference>
<evidence type="ECO:0008006" key="6">
    <source>
        <dbReference type="Google" id="ProtNLM"/>
    </source>
</evidence>
<evidence type="ECO:0000256" key="1">
    <source>
        <dbReference type="SAM" id="SignalP"/>
    </source>
</evidence>
<dbReference type="InterPro" id="IPR037049">
    <property type="entry name" value="DUF1214_C_sf"/>
</dbReference>
<dbReference type="InterPro" id="IPR037050">
    <property type="entry name" value="DUF1254_sf"/>
</dbReference>
<gene>
    <name evidence="4" type="ORF">GGQ64_005592</name>
</gene>